<sequence>ENVNKLPWNNIRWLGTRRLLKVEKMLAMFLRQLLW</sequence>
<organism evidence="1 2">
    <name type="scientific">Allacma fusca</name>
    <dbReference type="NCBI Taxonomy" id="39272"/>
    <lineage>
        <taxon>Eukaryota</taxon>
        <taxon>Metazoa</taxon>
        <taxon>Ecdysozoa</taxon>
        <taxon>Arthropoda</taxon>
        <taxon>Hexapoda</taxon>
        <taxon>Collembola</taxon>
        <taxon>Symphypleona</taxon>
        <taxon>Sminthuridae</taxon>
        <taxon>Allacma</taxon>
    </lineage>
</organism>
<keyword evidence="2" id="KW-1185">Reference proteome</keyword>
<evidence type="ECO:0000313" key="2">
    <source>
        <dbReference type="Proteomes" id="UP000708208"/>
    </source>
</evidence>
<reference evidence="1" key="1">
    <citation type="submission" date="2021-06" db="EMBL/GenBank/DDBJ databases">
        <authorList>
            <person name="Hodson N. C."/>
            <person name="Mongue J. A."/>
            <person name="Jaron S. K."/>
        </authorList>
    </citation>
    <scope>NUCLEOTIDE SEQUENCE</scope>
</reference>
<proteinExistence type="predicted"/>
<comment type="caution">
    <text evidence="1">The sequence shown here is derived from an EMBL/GenBank/DDBJ whole genome shotgun (WGS) entry which is preliminary data.</text>
</comment>
<dbReference type="Proteomes" id="UP000708208">
    <property type="component" value="Unassembled WGS sequence"/>
</dbReference>
<dbReference type="EMBL" id="CAJVCH010571727">
    <property type="protein sequence ID" value="CAG7838371.1"/>
    <property type="molecule type" value="Genomic_DNA"/>
</dbReference>
<name>A0A8J2MH13_9HEXA</name>
<dbReference type="AlphaFoldDB" id="A0A8J2MH13"/>
<evidence type="ECO:0000313" key="1">
    <source>
        <dbReference type="EMBL" id="CAG7838371.1"/>
    </source>
</evidence>
<gene>
    <name evidence="1" type="ORF">AFUS01_LOCUS47348</name>
</gene>
<feature type="non-terminal residue" evidence="1">
    <location>
        <position position="35"/>
    </location>
</feature>
<accession>A0A8J2MH13</accession>
<protein>
    <submittedName>
        <fullName evidence="1">Uncharacterized protein</fullName>
    </submittedName>
</protein>